<dbReference type="InterPro" id="IPR025949">
    <property type="entry name" value="PapC-like_C"/>
</dbReference>
<dbReference type="Pfam" id="PF13953">
    <property type="entry name" value="PapC_C"/>
    <property type="match status" value="1"/>
</dbReference>
<dbReference type="Pfam" id="PF00577">
    <property type="entry name" value="Usher"/>
    <property type="match status" value="1"/>
</dbReference>
<protein>
    <submittedName>
        <fullName evidence="2">P pilus assembly protein, porin PapC</fullName>
    </submittedName>
</protein>
<dbReference type="EMBL" id="UFYI01000007">
    <property type="protein sequence ID" value="STD18643.1"/>
    <property type="molecule type" value="Genomic_DNA"/>
</dbReference>
<reference evidence="2 3" key="1">
    <citation type="submission" date="2018-06" db="EMBL/GenBank/DDBJ databases">
        <authorList>
            <consortium name="Pathogen Informatics"/>
            <person name="Doyle S."/>
        </authorList>
    </citation>
    <scope>NUCLEOTIDE SEQUENCE [LARGE SCALE GENOMIC DNA]</scope>
    <source>
        <strain evidence="2 3">NCTC12123</strain>
    </source>
</reference>
<evidence type="ECO:0000259" key="1">
    <source>
        <dbReference type="Pfam" id="PF13953"/>
    </source>
</evidence>
<sequence>MESWTSANDWSAPQQRRARAEATIDQTLGDKWGSVTLSLVKESYWSQSQDMTSLSVNYNNSWHGVSYSLSYSVNKNNDDMDEDGKSISYDRQIGLNVSVPLDRWLPNTWANYSLNNSKDGSTHNLGLNGTALEGDKLSWNVQQGLDSANNNTSTSMNADYKGTYGEVQGGVSQDSHQHTVNAGIQGGIVAHSDGVTFGQTLGETVVLIKAPGTHGTHIANQTGVETDYRGYTLVPFVTPWRHNPISLDTETLPEDADVTHASQTVTPTRGAIVRASFDTRVGNRVLMTLAWKDKPLPFGATVTTEDKSSEFIVGNDGLVYLTGLPQHGRLFVSWGKEASEHCVADYALMQDKDDTNIINAAAQCH</sequence>
<dbReference type="PANTHER" id="PTHR30451:SF21">
    <property type="entry name" value="FIMBRIAL USHER DOMAIN-CONTAINING PROTEIN YDET-RELATED"/>
    <property type="match status" value="1"/>
</dbReference>
<dbReference type="FunFam" id="2.60.40.2610:FF:000001">
    <property type="entry name" value="Outer membrane fimbrial usher protein"/>
    <property type="match status" value="1"/>
</dbReference>
<evidence type="ECO:0000313" key="3">
    <source>
        <dbReference type="Proteomes" id="UP000255163"/>
    </source>
</evidence>
<feature type="domain" description="PapC-like C-terminal" evidence="1">
    <location>
        <begin position="288"/>
        <end position="348"/>
    </location>
</feature>
<dbReference type="Gene3D" id="2.60.40.2070">
    <property type="match status" value="1"/>
</dbReference>
<accession>A0A376F3S7</accession>
<organism evidence="2 3">
    <name type="scientific">Enterobacter asburiae</name>
    <dbReference type="NCBI Taxonomy" id="61645"/>
    <lineage>
        <taxon>Bacteria</taxon>
        <taxon>Pseudomonadati</taxon>
        <taxon>Pseudomonadota</taxon>
        <taxon>Gammaproteobacteria</taxon>
        <taxon>Enterobacterales</taxon>
        <taxon>Enterobacteriaceae</taxon>
        <taxon>Enterobacter</taxon>
        <taxon>Enterobacter cloacae complex</taxon>
    </lineage>
</organism>
<dbReference type="Proteomes" id="UP000255163">
    <property type="component" value="Unassembled WGS sequence"/>
</dbReference>
<dbReference type="GO" id="GO:0015473">
    <property type="term" value="F:fimbrial usher porin activity"/>
    <property type="evidence" value="ECO:0007669"/>
    <property type="project" value="InterPro"/>
</dbReference>
<name>A0A376F3S7_ENTAS</name>
<dbReference type="GO" id="GO:0009279">
    <property type="term" value="C:cell outer membrane"/>
    <property type="evidence" value="ECO:0007669"/>
    <property type="project" value="TreeGrafter"/>
</dbReference>
<dbReference type="AlphaFoldDB" id="A0A376F3S7"/>
<dbReference type="PANTHER" id="PTHR30451">
    <property type="entry name" value="OUTER MEMBRANE USHER PROTEIN"/>
    <property type="match status" value="1"/>
</dbReference>
<dbReference type="InterPro" id="IPR000015">
    <property type="entry name" value="Fimb_usher"/>
</dbReference>
<dbReference type="InterPro" id="IPR042186">
    <property type="entry name" value="FimD_plug_dom"/>
</dbReference>
<proteinExistence type="predicted"/>
<dbReference type="GO" id="GO:0009297">
    <property type="term" value="P:pilus assembly"/>
    <property type="evidence" value="ECO:0007669"/>
    <property type="project" value="InterPro"/>
</dbReference>
<evidence type="ECO:0000313" key="2">
    <source>
        <dbReference type="EMBL" id="STD18643.1"/>
    </source>
</evidence>
<dbReference type="InterPro" id="IPR043142">
    <property type="entry name" value="PapC-like_C_sf"/>
</dbReference>
<dbReference type="Gene3D" id="2.60.40.2610">
    <property type="entry name" value="Outer membrane usher protein FimD, plug domain"/>
    <property type="match status" value="1"/>
</dbReference>
<gene>
    <name evidence="2" type="primary">fimD_2</name>
    <name evidence="2" type="ORF">NCTC12123_00828</name>
</gene>